<dbReference type="Proteomes" id="UP000033966">
    <property type="component" value="Unassembled WGS sequence"/>
</dbReference>
<accession>A0A0G1L588</accession>
<gene>
    <name evidence="2" type="ORF">UW92_C0021G0013</name>
</gene>
<reference evidence="2 3" key="1">
    <citation type="journal article" date="2015" name="Nature">
        <title>rRNA introns, odd ribosomes, and small enigmatic genomes across a large radiation of phyla.</title>
        <authorList>
            <person name="Brown C.T."/>
            <person name="Hug L.A."/>
            <person name="Thomas B.C."/>
            <person name="Sharon I."/>
            <person name="Castelle C.J."/>
            <person name="Singh A."/>
            <person name="Wilkins M.J."/>
            <person name="Williams K.H."/>
            <person name="Banfield J.F."/>
        </authorList>
    </citation>
    <scope>NUCLEOTIDE SEQUENCE [LARGE SCALE GENOMIC DNA]</scope>
</reference>
<protein>
    <submittedName>
        <fullName evidence="2">Uncharacterized protein</fullName>
    </submittedName>
</protein>
<dbReference type="EMBL" id="LCKF01000021">
    <property type="protein sequence ID" value="KKT90965.1"/>
    <property type="molecule type" value="Genomic_DNA"/>
</dbReference>
<organism evidence="2 3">
    <name type="scientific">Candidatus Jorgensenbacteria bacterium GW2011_GWA2_45_13</name>
    <dbReference type="NCBI Taxonomy" id="1618662"/>
    <lineage>
        <taxon>Bacteria</taxon>
        <taxon>Candidatus Joergenseniibacteriota</taxon>
    </lineage>
</organism>
<evidence type="ECO:0000256" key="1">
    <source>
        <dbReference type="SAM" id="MobiDB-lite"/>
    </source>
</evidence>
<proteinExistence type="predicted"/>
<evidence type="ECO:0000313" key="3">
    <source>
        <dbReference type="Proteomes" id="UP000033966"/>
    </source>
</evidence>
<name>A0A0G1L588_9BACT</name>
<sequence length="107" mass="12771">MFKFILDIVVVISLGVVLYLLARTLPRISEVADDTLENRIRTHRLSMYVERMDEWVKAFFEKFLRRAKVWILKLDNTVSERLNRSKKGPKELQFTEEKPEEDEKKEG</sequence>
<comment type="caution">
    <text evidence="2">The sequence shown here is derived from an EMBL/GenBank/DDBJ whole genome shotgun (WGS) entry which is preliminary data.</text>
</comment>
<evidence type="ECO:0000313" key="2">
    <source>
        <dbReference type="EMBL" id="KKT90965.1"/>
    </source>
</evidence>
<dbReference type="AlphaFoldDB" id="A0A0G1L588"/>
<feature type="compositionally biased region" description="Basic and acidic residues" evidence="1">
    <location>
        <begin position="88"/>
        <end position="107"/>
    </location>
</feature>
<feature type="region of interest" description="Disordered" evidence="1">
    <location>
        <begin position="82"/>
        <end position="107"/>
    </location>
</feature>